<feature type="repeat" description="PPR" evidence="2">
    <location>
        <begin position="192"/>
        <end position="226"/>
    </location>
</feature>
<gene>
    <name evidence="3" type="ORF">KI387_004249</name>
</gene>
<proteinExistence type="predicted"/>
<sequence length="434" mass="48036">YGQNGFDEDALKIFSGMLGTGMKPGLFTFTAVLRACSSQMIIGMGKLVHALAIKVGMESDVSVGNGLVAMYVKCTSVEEARQVFDKMADRDTASWNIMIVAYAQHGFEEEALNLFCVMLLASITPTHIIFVSILTICASSRALQEGTQVHAHIIKTGFELHTFVLNLLVTLYSKCGSIDDAHTMFDKMPERDKIAWTAMIATYAQNDNGKEALELFVEMLNTGMKLDEVTLATALSACSSPETLQHGKEIHAHMIKCILEPGIYGENSLAAMYGKVESIESARKIFDRMHNRDRISWNAMIAGYCQTGNDEEAIKLFHLMLHTGMELDHITFTCVLGACANLEALEWGTLVHATIVKVGCVLNIFGSNAIVSMYAKCRSIEVAEKMFQKLSVRDLVSWNAMITGYDQNGHGEEALKFLCQMQRLDMKPNNFTFI</sequence>
<dbReference type="PROSITE" id="PS51375">
    <property type="entry name" value="PPR"/>
    <property type="match status" value="4"/>
</dbReference>
<evidence type="ECO:0000256" key="1">
    <source>
        <dbReference type="ARBA" id="ARBA00022737"/>
    </source>
</evidence>
<dbReference type="FunFam" id="1.25.40.10:FF:000343">
    <property type="entry name" value="Pentatricopeptide repeat-containing protein At3g58590"/>
    <property type="match status" value="1"/>
</dbReference>
<dbReference type="AlphaFoldDB" id="A0AA38GKG9"/>
<feature type="repeat" description="PPR" evidence="2">
    <location>
        <begin position="293"/>
        <end position="327"/>
    </location>
</feature>
<evidence type="ECO:0000313" key="3">
    <source>
        <dbReference type="EMBL" id="KAH9324071.1"/>
    </source>
</evidence>
<dbReference type="PANTHER" id="PTHR47926:SF347">
    <property type="entry name" value="PENTATRICOPEPTIDE REPEAT-CONTAINING PROTEIN"/>
    <property type="match status" value="1"/>
</dbReference>
<dbReference type="PANTHER" id="PTHR47926">
    <property type="entry name" value="PENTATRICOPEPTIDE REPEAT-CONTAINING PROTEIN"/>
    <property type="match status" value="1"/>
</dbReference>
<dbReference type="GO" id="GO:0009451">
    <property type="term" value="P:RNA modification"/>
    <property type="evidence" value="ECO:0007669"/>
    <property type="project" value="InterPro"/>
</dbReference>
<accession>A0AA38GKG9</accession>
<dbReference type="Gene3D" id="1.25.40.10">
    <property type="entry name" value="Tetratricopeptide repeat domain"/>
    <property type="match status" value="4"/>
</dbReference>
<evidence type="ECO:0008006" key="5">
    <source>
        <dbReference type="Google" id="ProtNLM"/>
    </source>
</evidence>
<feature type="non-terminal residue" evidence="3">
    <location>
        <position position="1"/>
    </location>
</feature>
<dbReference type="GO" id="GO:0003723">
    <property type="term" value="F:RNA binding"/>
    <property type="evidence" value="ECO:0007669"/>
    <property type="project" value="InterPro"/>
</dbReference>
<evidence type="ECO:0000256" key="2">
    <source>
        <dbReference type="PROSITE-ProRule" id="PRU00708"/>
    </source>
</evidence>
<dbReference type="InterPro" id="IPR002885">
    <property type="entry name" value="PPR_rpt"/>
</dbReference>
<dbReference type="NCBIfam" id="TIGR00756">
    <property type="entry name" value="PPR"/>
    <property type="match status" value="5"/>
</dbReference>
<dbReference type="Proteomes" id="UP000824469">
    <property type="component" value="Unassembled WGS sequence"/>
</dbReference>
<dbReference type="EMBL" id="JAHRHJ020000002">
    <property type="protein sequence ID" value="KAH9324071.1"/>
    <property type="molecule type" value="Genomic_DNA"/>
</dbReference>
<dbReference type="FunFam" id="1.25.40.10:FF:000073">
    <property type="entry name" value="Pentatricopeptide repeat-containing protein chloroplastic"/>
    <property type="match status" value="2"/>
</dbReference>
<protein>
    <recommendedName>
        <fullName evidence="5">Pentatricopeptide repeat-containing protein</fullName>
    </recommendedName>
</protein>
<evidence type="ECO:0000313" key="4">
    <source>
        <dbReference type="Proteomes" id="UP000824469"/>
    </source>
</evidence>
<organism evidence="3 4">
    <name type="scientific">Taxus chinensis</name>
    <name type="common">Chinese yew</name>
    <name type="synonym">Taxus wallichiana var. chinensis</name>
    <dbReference type="NCBI Taxonomy" id="29808"/>
    <lineage>
        <taxon>Eukaryota</taxon>
        <taxon>Viridiplantae</taxon>
        <taxon>Streptophyta</taxon>
        <taxon>Embryophyta</taxon>
        <taxon>Tracheophyta</taxon>
        <taxon>Spermatophyta</taxon>
        <taxon>Pinopsida</taxon>
        <taxon>Pinidae</taxon>
        <taxon>Conifers II</taxon>
        <taxon>Cupressales</taxon>
        <taxon>Taxaceae</taxon>
        <taxon>Taxus</taxon>
    </lineage>
</organism>
<dbReference type="InterPro" id="IPR046960">
    <property type="entry name" value="PPR_At4g14850-like_plant"/>
</dbReference>
<feature type="repeat" description="PPR" evidence="2">
    <location>
        <begin position="394"/>
        <end position="428"/>
    </location>
</feature>
<feature type="non-terminal residue" evidence="3">
    <location>
        <position position="434"/>
    </location>
</feature>
<feature type="repeat" description="PPR" evidence="2">
    <location>
        <begin position="91"/>
        <end position="125"/>
    </location>
</feature>
<dbReference type="InterPro" id="IPR011990">
    <property type="entry name" value="TPR-like_helical_dom_sf"/>
</dbReference>
<keyword evidence="4" id="KW-1185">Reference proteome</keyword>
<dbReference type="Pfam" id="PF01535">
    <property type="entry name" value="PPR"/>
    <property type="match status" value="5"/>
</dbReference>
<reference evidence="3 4" key="1">
    <citation type="journal article" date="2021" name="Nat. Plants">
        <title>The Taxus genome provides insights into paclitaxel biosynthesis.</title>
        <authorList>
            <person name="Xiong X."/>
            <person name="Gou J."/>
            <person name="Liao Q."/>
            <person name="Li Y."/>
            <person name="Zhou Q."/>
            <person name="Bi G."/>
            <person name="Li C."/>
            <person name="Du R."/>
            <person name="Wang X."/>
            <person name="Sun T."/>
            <person name="Guo L."/>
            <person name="Liang H."/>
            <person name="Lu P."/>
            <person name="Wu Y."/>
            <person name="Zhang Z."/>
            <person name="Ro D.K."/>
            <person name="Shang Y."/>
            <person name="Huang S."/>
            <person name="Yan J."/>
        </authorList>
    </citation>
    <scope>NUCLEOTIDE SEQUENCE [LARGE SCALE GENOMIC DNA]</scope>
    <source>
        <strain evidence="3">Ta-2019</strain>
    </source>
</reference>
<dbReference type="FunFam" id="1.25.40.10:FF:000344">
    <property type="entry name" value="Pentatricopeptide repeat-containing protein"/>
    <property type="match status" value="1"/>
</dbReference>
<dbReference type="Pfam" id="PF13041">
    <property type="entry name" value="PPR_2"/>
    <property type="match status" value="3"/>
</dbReference>
<comment type="caution">
    <text evidence="3">The sequence shown here is derived from an EMBL/GenBank/DDBJ whole genome shotgun (WGS) entry which is preliminary data.</text>
</comment>
<keyword evidence="1" id="KW-0677">Repeat</keyword>
<name>A0AA38GKG9_TAXCH</name>